<reference evidence="2 3" key="1">
    <citation type="submission" date="2017-02" db="EMBL/GenBank/DDBJ databases">
        <title>The new phylogeny of genus Mycobacterium.</title>
        <authorList>
            <person name="Tortoli E."/>
            <person name="Trovato A."/>
            <person name="Cirillo D.M."/>
        </authorList>
    </citation>
    <scope>NUCLEOTIDE SEQUENCE [LARGE SCALE GENOMIC DNA]</scope>
    <source>
        <strain evidence="2 3">DSM 45255</strain>
    </source>
</reference>
<evidence type="ECO:0000313" key="2">
    <source>
        <dbReference type="EMBL" id="ORA98631.1"/>
    </source>
</evidence>
<dbReference type="EMBL" id="MVHW01000044">
    <property type="protein sequence ID" value="ORA98631.1"/>
    <property type="molecule type" value="Genomic_DNA"/>
</dbReference>
<reference evidence="1" key="3">
    <citation type="submission" date="2020-02" db="EMBL/GenBank/DDBJ databases">
        <authorList>
            <person name="Matsumoto Y."/>
            <person name="Kinjo T."/>
            <person name="Motooka D."/>
            <person name="Nabeya D."/>
            <person name="Jung N."/>
            <person name="Uechi K."/>
            <person name="Horii T."/>
            <person name="Iida T."/>
            <person name="Fujita J."/>
            <person name="Nakamura S."/>
        </authorList>
    </citation>
    <scope>NUCLEOTIDE SEQUENCE</scope>
    <source>
        <strain evidence="1">JCM 18113</strain>
    </source>
</reference>
<evidence type="ECO:0000313" key="4">
    <source>
        <dbReference type="Proteomes" id="UP000465812"/>
    </source>
</evidence>
<dbReference type="RefSeq" id="WP_083099319.1">
    <property type="nucleotide sequence ID" value="NZ_AP022590.1"/>
</dbReference>
<dbReference type="STRING" id="560555.BST30_25525"/>
<evidence type="ECO:0000313" key="1">
    <source>
        <dbReference type="EMBL" id="BBY36173.1"/>
    </source>
</evidence>
<sequence length="69" mass="7920">MAIEPIIERDPGHKCPICGDDTELYTIGLTHWDGEKHQMQVSSPPRRRCTNLKCKGHDDGLHKYDFGDR</sequence>
<evidence type="ECO:0000313" key="3">
    <source>
        <dbReference type="Proteomes" id="UP000192760"/>
    </source>
</evidence>
<accession>A0A1X0F9Y8</accession>
<reference evidence="1 4" key="2">
    <citation type="journal article" date="2019" name="Emerg. Microbes Infect.">
        <title>Comprehensive subspecies identification of 175 nontuberculous mycobacteria species based on 7547 genomic profiles.</title>
        <authorList>
            <person name="Matsumoto Y."/>
            <person name="Kinjo T."/>
            <person name="Motooka D."/>
            <person name="Nabeya D."/>
            <person name="Jung N."/>
            <person name="Uechi K."/>
            <person name="Horii T."/>
            <person name="Iida T."/>
            <person name="Fujita J."/>
            <person name="Nakamura S."/>
        </authorList>
    </citation>
    <scope>NUCLEOTIDE SEQUENCE [LARGE SCALE GENOMIC DNA]</scope>
    <source>
        <strain evidence="1 4">JCM 18113</strain>
    </source>
</reference>
<name>A0A1X0F9Y8_MYCNT</name>
<gene>
    <name evidence="2" type="ORF">BST30_25525</name>
    <name evidence="1" type="ORF">MMAN_03070</name>
</gene>
<dbReference type="AlphaFoldDB" id="A0A1X0F9Y8"/>
<dbReference type="Proteomes" id="UP000465812">
    <property type="component" value="Chromosome"/>
</dbReference>
<dbReference type="EMBL" id="AP022590">
    <property type="protein sequence ID" value="BBY36173.1"/>
    <property type="molecule type" value="Genomic_DNA"/>
</dbReference>
<organism evidence="2 3">
    <name type="scientific">Mycobacterium mantenii</name>
    <dbReference type="NCBI Taxonomy" id="560555"/>
    <lineage>
        <taxon>Bacteria</taxon>
        <taxon>Bacillati</taxon>
        <taxon>Actinomycetota</taxon>
        <taxon>Actinomycetes</taxon>
        <taxon>Mycobacteriales</taxon>
        <taxon>Mycobacteriaceae</taxon>
        <taxon>Mycobacterium</taxon>
        <taxon>Mycobacterium avium complex (MAC)</taxon>
    </lineage>
</organism>
<protein>
    <submittedName>
        <fullName evidence="2">Uncharacterized protein</fullName>
    </submittedName>
</protein>
<keyword evidence="4" id="KW-1185">Reference proteome</keyword>
<proteinExistence type="predicted"/>
<dbReference type="Proteomes" id="UP000192760">
    <property type="component" value="Unassembled WGS sequence"/>
</dbReference>